<comment type="caution">
    <text evidence="8">The sequence shown here is derived from an EMBL/GenBank/DDBJ whole genome shotgun (WGS) entry which is preliminary data.</text>
</comment>
<comment type="similarity">
    <text evidence="2">Belongs to the glycosyl hydrolase 8 (cellulase D) family.</text>
</comment>
<evidence type="ECO:0000256" key="1">
    <source>
        <dbReference type="ARBA" id="ARBA00000966"/>
    </source>
</evidence>
<dbReference type="SUPFAM" id="SSF48208">
    <property type="entry name" value="Six-hairpin glycosidases"/>
    <property type="match status" value="1"/>
</dbReference>
<keyword evidence="5" id="KW-0136">Cellulose degradation</keyword>
<evidence type="ECO:0000313" key="8">
    <source>
        <dbReference type="EMBL" id="MFC0342417.1"/>
    </source>
</evidence>
<evidence type="ECO:0000256" key="7">
    <source>
        <dbReference type="ARBA" id="ARBA00023326"/>
    </source>
</evidence>
<name>A0ABV6I8A9_9RHOB</name>
<evidence type="ECO:0000256" key="6">
    <source>
        <dbReference type="ARBA" id="ARBA00023295"/>
    </source>
</evidence>
<dbReference type="PRINTS" id="PR00735">
    <property type="entry name" value="GLHYDRLASE8"/>
</dbReference>
<keyword evidence="9" id="KW-1185">Reference proteome</keyword>
<gene>
    <name evidence="8" type="ORF">ACFFII_16795</name>
</gene>
<keyword evidence="4 8" id="KW-0378">Hydrolase</keyword>
<dbReference type="Gene3D" id="1.50.10.10">
    <property type="match status" value="1"/>
</dbReference>
<evidence type="ECO:0000256" key="5">
    <source>
        <dbReference type="ARBA" id="ARBA00023001"/>
    </source>
</evidence>
<sequence>MNRRSFLATAALASVLPGAIKADPASGDQQAGFLPLDHPLQEAWRAWKTLCLLPEGRIVDQFQDAASHSEGQGYGLTLAALFGDHEAAEAIINWTEHQLNQRGDGLLSWRWRPETTPHVQDPNNASDGDLFYAWGLALMGNREGRLELIERAARTVDALLAHCVAEHPDGSGRQVLLPGAVGFQYEDALVLNPSYYMPRAMRDLSRITGRSTLAKLADDGEALIDELARDSLVPDWISLTAEGPAVAPDNMSRRSGYEAIRVPLFALWSDRAQAPAVTAYSRALAAAGAQPSAITVFDPATGEVLEHSSHPGYAALAALATCATSNRVGSLMPAFSDKQPYYPATLHLMTLVVQATVFPRCVPI</sequence>
<keyword evidence="6" id="KW-0326">Glycosidase</keyword>
<dbReference type="Proteomes" id="UP001589799">
    <property type="component" value="Unassembled WGS sequence"/>
</dbReference>
<dbReference type="GO" id="GO:0016787">
    <property type="term" value="F:hydrolase activity"/>
    <property type="evidence" value="ECO:0007669"/>
    <property type="project" value="UniProtKB-KW"/>
</dbReference>
<protein>
    <recommendedName>
        <fullName evidence="3">cellulase</fullName>
        <ecNumber evidence="3">3.2.1.4</ecNumber>
    </recommendedName>
</protein>
<accession>A0ABV6I8A9</accession>
<dbReference type="Pfam" id="PF01270">
    <property type="entry name" value="Glyco_hydro_8"/>
    <property type="match status" value="1"/>
</dbReference>
<dbReference type="EC" id="3.2.1.4" evidence="3"/>
<proteinExistence type="inferred from homology"/>
<keyword evidence="7" id="KW-0119">Carbohydrate metabolism</keyword>
<keyword evidence="7" id="KW-0624">Polysaccharide degradation</keyword>
<evidence type="ECO:0000256" key="3">
    <source>
        <dbReference type="ARBA" id="ARBA00012601"/>
    </source>
</evidence>
<reference evidence="8 9" key="1">
    <citation type="submission" date="2024-09" db="EMBL/GenBank/DDBJ databases">
        <authorList>
            <person name="Sun Q."/>
            <person name="Mori K."/>
        </authorList>
    </citation>
    <scope>NUCLEOTIDE SEQUENCE [LARGE SCALE GENOMIC DNA]</scope>
    <source>
        <strain evidence="8 9">KCTC 22789</strain>
    </source>
</reference>
<dbReference type="EMBL" id="JBHLWE010000053">
    <property type="protein sequence ID" value="MFC0342417.1"/>
    <property type="molecule type" value="Genomic_DNA"/>
</dbReference>
<evidence type="ECO:0000256" key="2">
    <source>
        <dbReference type="ARBA" id="ARBA00009209"/>
    </source>
</evidence>
<comment type="catalytic activity">
    <reaction evidence="1">
        <text>Endohydrolysis of (1-&gt;4)-beta-D-glucosidic linkages in cellulose, lichenin and cereal beta-D-glucans.</text>
        <dbReference type="EC" id="3.2.1.4"/>
    </reaction>
</comment>
<dbReference type="InterPro" id="IPR012341">
    <property type="entry name" value="6hp_glycosidase-like_sf"/>
</dbReference>
<dbReference type="InterPro" id="IPR008928">
    <property type="entry name" value="6-hairpin_glycosidase_sf"/>
</dbReference>
<dbReference type="RefSeq" id="WP_377700025.1">
    <property type="nucleotide sequence ID" value="NZ_JBHLWE010000053.1"/>
</dbReference>
<organism evidence="8 9">
    <name type="scientific">Paracoccus niistensis</name>
    <dbReference type="NCBI Taxonomy" id="632935"/>
    <lineage>
        <taxon>Bacteria</taxon>
        <taxon>Pseudomonadati</taxon>
        <taxon>Pseudomonadota</taxon>
        <taxon>Alphaproteobacteria</taxon>
        <taxon>Rhodobacterales</taxon>
        <taxon>Paracoccaceae</taxon>
        <taxon>Paracoccus</taxon>
    </lineage>
</organism>
<evidence type="ECO:0000313" key="9">
    <source>
        <dbReference type="Proteomes" id="UP001589799"/>
    </source>
</evidence>
<evidence type="ECO:0000256" key="4">
    <source>
        <dbReference type="ARBA" id="ARBA00022801"/>
    </source>
</evidence>
<dbReference type="InterPro" id="IPR002037">
    <property type="entry name" value="Glyco_hydro_8"/>
</dbReference>